<dbReference type="RefSeq" id="WP_202635052.1">
    <property type="nucleotide sequence ID" value="NZ_CP010554.1"/>
</dbReference>
<accession>A0A0C5JNR6</accession>
<evidence type="ECO:0000313" key="2">
    <source>
        <dbReference type="Proteomes" id="UP000061603"/>
    </source>
</evidence>
<organism evidence="1 2">
    <name type="scientific">Rugosibacter aromaticivorans</name>
    <dbReference type="NCBI Taxonomy" id="1565605"/>
    <lineage>
        <taxon>Bacteria</taxon>
        <taxon>Pseudomonadati</taxon>
        <taxon>Pseudomonadota</taxon>
        <taxon>Betaproteobacteria</taxon>
        <taxon>Nitrosomonadales</taxon>
        <taxon>Sterolibacteriaceae</taxon>
        <taxon>Rugosibacter</taxon>
    </lineage>
</organism>
<dbReference type="KEGG" id="rbu:PG1C_12175"/>
<reference evidence="1 2" key="1">
    <citation type="journal article" date="2015" name="Genome Announc.">
        <title>Complete Genome Sequence of a Novel Bacterium within the Family Rhodocyclaceae That Degrades Polycyclic Aromatic Hydrocarbons.</title>
        <authorList>
            <person name="Singleton D.R."/>
            <person name="Dickey A.N."/>
            <person name="Scholl E.H."/>
            <person name="Wright F.A."/>
            <person name="Aitken M.D."/>
        </authorList>
    </citation>
    <scope>NUCLEOTIDE SEQUENCE [LARGE SCALE GENOMIC DNA]</scope>
    <source>
        <strain evidence="2">PG1-Ca6</strain>
    </source>
</reference>
<evidence type="ECO:0008006" key="3">
    <source>
        <dbReference type="Google" id="ProtNLM"/>
    </source>
</evidence>
<keyword evidence="2" id="KW-1185">Reference proteome</keyword>
<dbReference type="EMBL" id="CP010554">
    <property type="protein sequence ID" value="AJP48976.1"/>
    <property type="molecule type" value="Genomic_DNA"/>
</dbReference>
<dbReference type="HOGENOM" id="CLU_031037_0_0_4"/>
<gene>
    <name evidence="1" type="ORF">PG1C_12175</name>
</gene>
<dbReference type="Pfam" id="PF09709">
    <property type="entry name" value="Cas_Csd1"/>
    <property type="match status" value="1"/>
</dbReference>
<sequence>MLLKELYDFALTKNLLEDPAFVKKAVRWIIQLDKEGQLIGEGPIETHIDKEKKALEFSIPKTTRPTGGGQVSDFLVDDIGALFNLNTKPEQELNLRATNNLRVKHDDFWRQIAKASTTTQYPAFALLLRFYKRLQGSPPSFLRLETSGSPKWMIRKADGSEIKLGSDLLTFSVDGEILINDENVVRPYWRQAYKGEVAETDGTAQKGLCLITGQQNVSIARTHTPMVTGLPKPARPTGAGLVGFDKDAFCSYGLEQSFNAPVSIEASKAYLAAIQYLSKQEDNWLSIGPAWLCFWAVKTEAISSIFARLLKQPNPRTIRAFMVTPWSGFQQPPNGLERFIAITFSAAGPRIIVKDWLQITVQDAESNFKQWFEDLDIAPYGGNGALQDDRAPLSIDQLACTTISRKSDGKFDREKLNPDLIAALYRAALKNESLPITLLKIVLDRLKANVAKNGLKALYDQSRFALIKLILNHQLRNEGKTEMKTHVFETDDPAYNCGRLLAVFDSLQRSAHGSSFDGSTIAERYFGSASTTPNTAFSLLWKLHQHHLKKLRQQGENGQRAAAKIKTSIIEIAGLFVPTIPGTPPQFSRYFTLVEQGRFALGFYQQMAARKAAIDEYMKKKKAGELKPEEIDDVLELADNE</sequence>
<dbReference type="Proteomes" id="UP000061603">
    <property type="component" value="Chromosome"/>
</dbReference>
<dbReference type="NCBIfam" id="TIGR01863">
    <property type="entry name" value="cas_Csd1"/>
    <property type="match status" value="1"/>
</dbReference>
<dbReference type="AlphaFoldDB" id="A0A0C5JNR6"/>
<dbReference type="InterPro" id="IPR010144">
    <property type="entry name" value="CRISPR-assoc_prot_Csd1-typ"/>
</dbReference>
<protein>
    <recommendedName>
        <fullName evidence="3">CRISPR-associated protein Csd1</fullName>
    </recommendedName>
</protein>
<proteinExistence type="predicted"/>
<evidence type="ECO:0000313" key="1">
    <source>
        <dbReference type="EMBL" id="AJP48976.1"/>
    </source>
</evidence>
<dbReference type="STRING" id="1565605.PG1C_12175"/>
<name>A0A0C5JNR6_9PROT</name>